<protein>
    <submittedName>
        <fullName evidence="2">DNA-binding XRE family transcriptional regulator</fullName>
    </submittedName>
</protein>
<evidence type="ECO:0000259" key="1">
    <source>
        <dbReference type="PROSITE" id="PS50943"/>
    </source>
</evidence>
<accession>A0A370I064</accession>
<dbReference type="SUPFAM" id="SSF47413">
    <property type="entry name" value="lambda repressor-like DNA-binding domains"/>
    <property type="match status" value="1"/>
</dbReference>
<evidence type="ECO:0000313" key="3">
    <source>
        <dbReference type="Proteomes" id="UP000254869"/>
    </source>
</evidence>
<dbReference type="AlphaFoldDB" id="A0A370I064"/>
<dbReference type="CDD" id="cd00093">
    <property type="entry name" value="HTH_XRE"/>
    <property type="match status" value="1"/>
</dbReference>
<sequence length="96" mass="10323">MSGSTLASRALGRLLQKYRKRAGLSEYAVAKAAETSPQTYGRLEDGLKHNVPSMMINAICDRLGVSDGERRFLLALGEEVRSARKAGGKMVAGLRG</sequence>
<comment type="caution">
    <text evidence="2">The sequence shown here is derived from an EMBL/GenBank/DDBJ whole genome shotgun (WGS) entry which is preliminary data.</text>
</comment>
<dbReference type="GO" id="GO:0003677">
    <property type="term" value="F:DNA binding"/>
    <property type="evidence" value="ECO:0007669"/>
    <property type="project" value="UniProtKB-KW"/>
</dbReference>
<dbReference type="RefSeq" id="WP_082875932.1">
    <property type="nucleotide sequence ID" value="NZ_QQBC01000009.1"/>
</dbReference>
<dbReference type="Proteomes" id="UP000254869">
    <property type="component" value="Unassembled WGS sequence"/>
</dbReference>
<dbReference type="EMBL" id="QQBC01000009">
    <property type="protein sequence ID" value="RDI64143.1"/>
    <property type="molecule type" value="Genomic_DNA"/>
</dbReference>
<reference evidence="2 3" key="1">
    <citation type="submission" date="2018-07" db="EMBL/GenBank/DDBJ databases">
        <title>Genomic Encyclopedia of Type Strains, Phase IV (KMG-IV): sequencing the most valuable type-strain genomes for metagenomic binning, comparative biology and taxonomic classification.</title>
        <authorList>
            <person name="Goeker M."/>
        </authorList>
    </citation>
    <scope>NUCLEOTIDE SEQUENCE [LARGE SCALE GENOMIC DNA]</scope>
    <source>
        <strain evidence="2 3">DSM 44290</strain>
    </source>
</reference>
<dbReference type="Gene3D" id="1.10.260.40">
    <property type="entry name" value="lambda repressor-like DNA-binding domains"/>
    <property type="match status" value="1"/>
</dbReference>
<keyword evidence="3" id="KW-1185">Reference proteome</keyword>
<organism evidence="2 3">
    <name type="scientific">Nocardia pseudobrasiliensis</name>
    <dbReference type="NCBI Taxonomy" id="45979"/>
    <lineage>
        <taxon>Bacteria</taxon>
        <taxon>Bacillati</taxon>
        <taxon>Actinomycetota</taxon>
        <taxon>Actinomycetes</taxon>
        <taxon>Mycobacteriales</taxon>
        <taxon>Nocardiaceae</taxon>
        <taxon>Nocardia</taxon>
    </lineage>
</organism>
<dbReference type="Pfam" id="PF13560">
    <property type="entry name" value="HTH_31"/>
    <property type="match status" value="1"/>
</dbReference>
<name>A0A370I064_9NOCA</name>
<dbReference type="STRING" id="1210086.GCA_001613105_03395"/>
<keyword evidence="2" id="KW-0238">DNA-binding</keyword>
<feature type="domain" description="HTH cro/C1-type" evidence="1">
    <location>
        <begin position="15"/>
        <end position="70"/>
    </location>
</feature>
<evidence type="ECO:0000313" key="2">
    <source>
        <dbReference type="EMBL" id="RDI64143.1"/>
    </source>
</evidence>
<dbReference type="PROSITE" id="PS50943">
    <property type="entry name" value="HTH_CROC1"/>
    <property type="match status" value="1"/>
</dbReference>
<gene>
    <name evidence="2" type="ORF">DFR76_109485</name>
</gene>
<dbReference type="InterPro" id="IPR010982">
    <property type="entry name" value="Lambda_DNA-bd_dom_sf"/>
</dbReference>
<dbReference type="InterPro" id="IPR001387">
    <property type="entry name" value="Cro/C1-type_HTH"/>
</dbReference>
<dbReference type="SMART" id="SM00530">
    <property type="entry name" value="HTH_XRE"/>
    <property type="match status" value="1"/>
</dbReference>
<proteinExistence type="predicted"/>